<gene>
    <name evidence="2" type="ORF">NKR23_g2325</name>
</gene>
<reference evidence="2" key="1">
    <citation type="submission" date="2022-07" db="EMBL/GenBank/DDBJ databases">
        <title>Fungi with potential for degradation of polypropylene.</title>
        <authorList>
            <person name="Gostincar C."/>
        </authorList>
    </citation>
    <scope>NUCLEOTIDE SEQUENCE</scope>
    <source>
        <strain evidence="2">EXF-13308</strain>
    </source>
</reference>
<dbReference type="Proteomes" id="UP001174694">
    <property type="component" value="Unassembled WGS sequence"/>
</dbReference>
<comment type="caution">
    <text evidence="2">The sequence shown here is derived from an EMBL/GenBank/DDBJ whole genome shotgun (WGS) entry which is preliminary data.</text>
</comment>
<name>A0AA38RQ98_9PEZI</name>
<keyword evidence="3" id="KW-1185">Reference proteome</keyword>
<dbReference type="AlphaFoldDB" id="A0AA38RQ98"/>
<evidence type="ECO:0000313" key="3">
    <source>
        <dbReference type="Proteomes" id="UP001174694"/>
    </source>
</evidence>
<protein>
    <submittedName>
        <fullName evidence="2">Uncharacterized protein</fullName>
    </submittedName>
</protein>
<proteinExistence type="predicted"/>
<feature type="region of interest" description="Disordered" evidence="1">
    <location>
        <begin position="551"/>
        <end position="586"/>
    </location>
</feature>
<organism evidence="2 3">
    <name type="scientific">Pleurostoma richardsiae</name>
    <dbReference type="NCBI Taxonomy" id="41990"/>
    <lineage>
        <taxon>Eukaryota</taxon>
        <taxon>Fungi</taxon>
        <taxon>Dikarya</taxon>
        <taxon>Ascomycota</taxon>
        <taxon>Pezizomycotina</taxon>
        <taxon>Sordariomycetes</taxon>
        <taxon>Sordariomycetidae</taxon>
        <taxon>Calosphaeriales</taxon>
        <taxon>Pleurostomataceae</taxon>
        <taxon>Pleurostoma</taxon>
    </lineage>
</organism>
<evidence type="ECO:0000256" key="1">
    <source>
        <dbReference type="SAM" id="MobiDB-lite"/>
    </source>
</evidence>
<accession>A0AA38RQ98</accession>
<sequence length="586" mass="65353">MSPHRWSLCESVFRALDSLLRSTAEKTLLPTSKSLLSMCLRKVPEYISELEYWEEKDAEEQGTRSVIKGSSVSFVVYNDLENMGGTSRGWRHLRTVVRAHGVRVIREAVCEGLLDTAFSLVLVKLCTQSQAYVEAEAMLEALTLRQYPKPKTADSTFESSRKMAPLRALRDYGQDFGRTRFVMRQLTVLLHSDQLPAEWLSTKEFDGVWAAIAKAMAGSGPCNDSAAFVIRAVTILSRGTDFFSYGPRTDDTKSLSQHVLISVVASLATLLILSRDDGPVQDRGSPAGQRVSSISRRVGYIARACFEDIRRVRGRKTGWIRHLLLLTLFLTDCSRGEFKQESGAEPLLEQIWKDLQAKGKPADRKQTYDTTVAIVCALAHYCGRGACQPAHTYLMKLCDQVESLHLLGSPFKAIRADAAFSLAERTNDLRDLAFAESLDATRRTPRRTPGAQRTAFSGYRWEEGISEWVTLSPVLAKVKRPSLRASCRSDDIDTTYARGEADVQACGRLATRLRKRSADACELEVPGAQDNLTTGWRKGCDCQQTKLSGPVTKRRRMKNSLQHRPPLKNMDVNVRSCDGSDDELGL</sequence>
<dbReference type="EMBL" id="JANBVO010000004">
    <property type="protein sequence ID" value="KAJ9154798.1"/>
    <property type="molecule type" value="Genomic_DNA"/>
</dbReference>
<evidence type="ECO:0000313" key="2">
    <source>
        <dbReference type="EMBL" id="KAJ9154798.1"/>
    </source>
</evidence>